<protein>
    <submittedName>
        <fullName evidence="8">Response regulator</fullName>
    </submittedName>
</protein>
<dbReference type="Pfam" id="PF02518">
    <property type="entry name" value="HATPase_c"/>
    <property type="match status" value="1"/>
</dbReference>
<dbReference type="Proteomes" id="UP000298180">
    <property type="component" value="Unassembled WGS sequence"/>
</dbReference>
<dbReference type="OrthoDB" id="9782588at2"/>
<dbReference type="PROSITE" id="PS50109">
    <property type="entry name" value="HIS_KIN"/>
    <property type="match status" value="1"/>
</dbReference>
<dbReference type="InterPro" id="IPR011006">
    <property type="entry name" value="CheY-like_superfamily"/>
</dbReference>
<dbReference type="InterPro" id="IPR005467">
    <property type="entry name" value="His_kinase_dom"/>
</dbReference>
<evidence type="ECO:0000313" key="9">
    <source>
        <dbReference type="Proteomes" id="UP000298180"/>
    </source>
</evidence>
<evidence type="ECO:0000256" key="3">
    <source>
        <dbReference type="ARBA" id="ARBA00023012"/>
    </source>
</evidence>
<dbReference type="InterPro" id="IPR050482">
    <property type="entry name" value="Sensor_HK_TwoCompSys"/>
</dbReference>
<feature type="coiled-coil region" evidence="5">
    <location>
        <begin position="138"/>
        <end position="165"/>
    </location>
</feature>
<dbReference type="CDD" id="cd00156">
    <property type="entry name" value="REC"/>
    <property type="match status" value="1"/>
</dbReference>
<dbReference type="AlphaFoldDB" id="A0A4Z0BRV1"/>
<dbReference type="CDD" id="cd16917">
    <property type="entry name" value="HATPase_UhpB-NarQ-NarX-like"/>
    <property type="match status" value="1"/>
</dbReference>
<dbReference type="SMART" id="SM00448">
    <property type="entry name" value="REC"/>
    <property type="match status" value="1"/>
</dbReference>
<dbReference type="Gene3D" id="3.40.50.2300">
    <property type="match status" value="1"/>
</dbReference>
<keyword evidence="2" id="KW-0418">Kinase</keyword>
<evidence type="ECO:0000313" key="8">
    <source>
        <dbReference type="EMBL" id="TFZ00719.1"/>
    </source>
</evidence>
<dbReference type="PROSITE" id="PS50110">
    <property type="entry name" value="RESPONSE_REGULATORY"/>
    <property type="match status" value="1"/>
</dbReference>
<dbReference type="InterPro" id="IPR036890">
    <property type="entry name" value="HATPase_C_sf"/>
</dbReference>
<dbReference type="InterPro" id="IPR011712">
    <property type="entry name" value="Sig_transdc_His_kin_sub3_dim/P"/>
</dbReference>
<evidence type="ECO:0000256" key="4">
    <source>
        <dbReference type="PROSITE-ProRule" id="PRU00169"/>
    </source>
</evidence>
<dbReference type="PANTHER" id="PTHR24421">
    <property type="entry name" value="NITRATE/NITRITE SENSOR PROTEIN NARX-RELATED"/>
    <property type="match status" value="1"/>
</dbReference>
<feature type="domain" description="Response regulatory" evidence="7">
    <location>
        <begin position="13"/>
        <end position="130"/>
    </location>
</feature>
<feature type="modified residue" description="4-aspartylphosphate" evidence="4">
    <location>
        <position position="65"/>
    </location>
</feature>
<organism evidence="8 9">
    <name type="scientific">Ramlibacter henchirensis</name>
    <dbReference type="NCBI Taxonomy" id="204072"/>
    <lineage>
        <taxon>Bacteria</taxon>
        <taxon>Pseudomonadati</taxon>
        <taxon>Pseudomonadota</taxon>
        <taxon>Betaproteobacteria</taxon>
        <taxon>Burkholderiales</taxon>
        <taxon>Comamonadaceae</taxon>
        <taxon>Ramlibacter</taxon>
    </lineage>
</organism>
<feature type="domain" description="Histidine kinase" evidence="6">
    <location>
        <begin position="169"/>
        <end position="364"/>
    </location>
</feature>
<keyword evidence="1" id="KW-0808">Transferase</keyword>
<dbReference type="Gene3D" id="1.20.5.1930">
    <property type="match status" value="1"/>
</dbReference>
<dbReference type="Pfam" id="PF07730">
    <property type="entry name" value="HisKA_3"/>
    <property type="match status" value="1"/>
</dbReference>
<comment type="caution">
    <text evidence="8">The sequence shown here is derived from an EMBL/GenBank/DDBJ whole genome shotgun (WGS) entry which is preliminary data.</text>
</comment>
<dbReference type="GO" id="GO:0016020">
    <property type="term" value="C:membrane"/>
    <property type="evidence" value="ECO:0007669"/>
    <property type="project" value="InterPro"/>
</dbReference>
<evidence type="ECO:0000256" key="5">
    <source>
        <dbReference type="SAM" id="Coils"/>
    </source>
</evidence>
<reference evidence="8 9" key="1">
    <citation type="submission" date="2019-03" db="EMBL/GenBank/DDBJ databases">
        <title>Ramlibacter henchirensis DSM 14656, whole genome shotgun sequence.</title>
        <authorList>
            <person name="Zhang X."/>
            <person name="Feng G."/>
            <person name="Zhu H."/>
        </authorList>
    </citation>
    <scope>NUCLEOTIDE SEQUENCE [LARGE SCALE GENOMIC DNA]</scope>
    <source>
        <strain evidence="8 9">DSM 14656</strain>
    </source>
</reference>
<dbReference type="GO" id="GO:0000155">
    <property type="term" value="F:phosphorelay sensor kinase activity"/>
    <property type="evidence" value="ECO:0007669"/>
    <property type="project" value="InterPro"/>
</dbReference>
<dbReference type="Pfam" id="PF00072">
    <property type="entry name" value="Response_reg"/>
    <property type="match status" value="1"/>
</dbReference>
<dbReference type="InterPro" id="IPR003594">
    <property type="entry name" value="HATPase_dom"/>
</dbReference>
<evidence type="ECO:0000259" key="6">
    <source>
        <dbReference type="PROSITE" id="PS50109"/>
    </source>
</evidence>
<accession>A0A4Z0BRV1</accession>
<dbReference type="RefSeq" id="WP_135265057.1">
    <property type="nucleotide sequence ID" value="NZ_SMLM01000003.1"/>
</dbReference>
<gene>
    <name evidence="8" type="ORF">EZ313_19930</name>
</gene>
<dbReference type="GO" id="GO:0046983">
    <property type="term" value="F:protein dimerization activity"/>
    <property type="evidence" value="ECO:0007669"/>
    <property type="project" value="InterPro"/>
</dbReference>
<keyword evidence="5" id="KW-0175">Coiled coil</keyword>
<dbReference type="EMBL" id="SMLM01000003">
    <property type="protein sequence ID" value="TFZ00719.1"/>
    <property type="molecule type" value="Genomic_DNA"/>
</dbReference>
<proteinExistence type="predicted"/>
<dbReference type="InterPro" id="IPR001789">
    <property type="entry name" value="Sig_transdc_resp-reg_receiver"/>
</dbReference>
<keyword evidence="3" id="KW-0902">Two-component regulatory system</keyword>
<sequence length="364" mass="40386">MHASPLADAPPVRLLCVEDNPDDVELMGIALERADPRRRYQLHRVDDASTFAHALQEDFDAILCDFNMPRFSPYAALQILMARRSPTPLVVVTRAIGEDAAVHVLRCGAKDYVTKDKLGTLPQIIERVMSERRRTTEQDRMARELEAAYRRLKKLSARLVVAQERERLSISRELHDHLGQTLTGMLIHLHAARRSCDPDAARNYTGTAMEMAQAAIEQLKTLSFSLRPAQLDLLGLVAAVQSAVQRIAEPAQLEFRVTSRGEEPKPLGENASVAVRLVQEALTNTVRHARAARIEVRLRFLPQGRIALLVVDDGVGFDKQALLTGAPSERNVGLYGMIERTELAGGRLHIRTRPGSGVAVRAVL</sequence>
<evidence type="ECO:0000256" key="1">
    <source>
        <dbReference type="ARBA" id="ARBA00022679"/>
    </source>
</evidence>
<keyword evidence="9" id="KW-1185">Reference proteome</keyword>
<evidence type="ECO:0000256" key="2">
    <source>
        <dbReference type="ARBA" id="ARBA00022777"/>
    </source>
</evidence>
<dbReference type="SUPFAM" id="SSF52172">
    <property type="entry name" value="CheY-like"/>
    <property type="match status" value="1"/>
</dbReference>
<dbReference type="Gene3D" id="3.30.565.10">
    <property type="entry name" value="Histidine kinase-like ATPase, C-terminal domain"/>
    <property type="match status" value="1"/>
</dbReference>
<evidence type="ECO:0000259" key="7">
    <source>
        <dbReference type="PROSITE" id="PS50110"/>
    </source>
</evidence>
<name>A0A4Z0BRV1_9BURK</name>
<keyword evidence="4" id="KW-0597">Phosphoprotein</keyword>
<dbReference type="SUPFAM" id="SSF55874">
    <property type="entry name" value="ATPase domain of HSP90 chaperone/DNA topoisomerase II/histidine kinase"/>
    <property type="match status" value="1"/>
</dbReference>